<dbReference type="InterPro" id="IPR011651">
    <property type="entry name" value="Notch_ligand_N"/>
</dbReference>
<dbReference type="PROSITE" id="PS01186">
    <property type="entry name" value="EGF_2"/>
    <property type="match status" value="2"/>
</dbReference>
<dbReference type="Gene3D" id="2.10.25.140">
    <property type="match status" value="1"/>
</dbReference>
<feature type="domain" description="EGF-like" evidence="13">
    <location>
        <begin position="286"/>
        <end position="324"/>
    </location>
</feature>
<dbReference type="FunFam" id="2.10.25.10:FF:000018">
    <property type="entry name" value="Delta-like 1"/>
    <property type="match status" value="1"/>
</dbReference>
<keyword evidence="16" id="KW-1185">Reference proteome</keyword>
<dbReference type="Pfam" id="PF00008">
    <property type="entry name" value="EGF"/>
    <property type="match status" value="3"/>
</dbReference>
<comment type="caution">
    <text evidence="10">Lacks conserved residue(s) required for the propagation of feature annotation.</text>
</comment>
<dbReference type="InterPro" id="IPR000152">
    <property type="entry name" value="EGF-type_Asp/Asn_hydroxyl_site"/>
</dbReference>
<dbReference type="CDD" id="cd00054">
    <property type="entry name" value="EGF_CA"/>
    <property type="match status" value="3"/>
</dbReference>
<dbReference type="OMA" id="ECKRAIC"/>
<evidence type="ECO:0000259" key="14">
    <source>
        <dbReference type="PROSITE" id="PS51051"/>
    </source>
</evidence>
<feature type="disulfide bond" evidence="11">
    <location>
        <begin position="190"/>
        <end position="202"/>
    </location>
</feature>
<evidence type="ECO:0000256" key="3">
    <source>
        <dbReference type="ARBA" id="ARBA00022536"/>
    </source>
</evidence>
<comment type="function">
    <text evidence="12">Putative Notch ligand involved in the mediation of Notch signaling.</text>
</comment>
<evidence type="ECO:0000256" key="5">
    <source>
        <dbReference type="ARBA" id="ARBA00022737"/>
    </source>
</evidence>
<evidence type="ECO:0000256" key="1">
    <source>
        <dbReference type="ARBA" id="ARBA00004479"/>
    </source>
</evidence>
<dbReference type="InterPro" id="IPR001881">
    <property type="entry name" value="EGF-like_Ca-bd_dom"/>
</dbReference>
<dbReference type="Pfam" id="PF21700">
    <property type="entry name" value="EGF_DL_JAG"/>
    <property type="match status" value="2"/>
</dbReference>
<feature type="domain" description="EGF-like" evidence="13">
    <location>
        <begin position="326"/>
        <end position="362"/>
    </location>
</feature>
<keyword evidence="6 12" id="KW-1133">Transmembrane helix</keyword>
<feature type="disulfide bond" evidence="11">
    <location>
        <begin position="210"/>
        <end position="219"/>
    </location>
</feature>
<dbReference type="GeneTree" id="ENSGT00940000166445"/>
<dbReference type="Gene3D" id="2.60.40.3510">
    <property type="match status" value="1"/>
</dbReference>
<name>A0A670IN67_PODMU</name>
<dbReference type="Ensembl" id="ENSPMRT00000013859.1">
    <property type="protein sequence ID" value="ENSPMRP00000012979.1"/>
    <property type="gene ID" value="ENSPMRG00000008686.1"/>
</dbReference>
<keyword evidence="2 12" id="KW-0217">Developmental protein</keyword>
<feature type="disulfide bond" evidence="11">
    <location>
        <begin position="177"/>
        <end position="186"/>
    </location>
</feature>
<dbReference type="Gene3D" id="2.10.25.10">
    <property type="entry name" value="Laminin"/>
    <property type="match status" value="4"/>
</dbReference>
<feature type="domain" description="DSL" evidence="14">
    <location>
        <begin position="175"/>
        <end position="219"/>
    </location>
</feature>
<dbReference type="SMART" id="SM00051">
    <property type="entry name" value="DSL"/>
    <property type="match status" value="1"/>
</dbReference>
<dbReference type="SMART" id="SM00179">
    <property type="entry name" value="EGF_CA"/>
    <property type="match status" value="3"/>
</dbReference>
<organism evidence="15 16">
    <name type="scientific">Podarcis muralis</name>
    <name type="common">Wall lizard</name>
    <name type="synonym">Lacerta muralis</name>
    <dbReference type="NCBI Taxonomy" id="64176"/>
    <lineage>
        <taxon>Eukaryota</taxon>
        <taxon>Metazoa</taxon>
        <taxon>Chordata</taxon>
        <taxon>Craniata</taxon>
        <taxon>Vertebrata</taxon>
        <taxon>Euteleostomi</taxon>
        <taxon>Lepidosauria</taxon>
        <taxon>Squamata</taxon>
        <taxon>Bifurcata</taxon>
        <taxon>Unidentata</taxon>
        <taxon>Episquamata</taxon>
        <taxon>Laterata</taxon>
        <taxon>Lacertibaenia</taxon>
        <taxon>Lacertidae</taxon>
        <taxon>Podarcis</taxon>
    </lineage>
</organism>
<dbReference type="AlphaFoldDB" id="A0A670IN67"/>
<dbReference type="InterPro" id="IPR000742">
    <property type="entry name" value="EGF"/>
</dbReference>
<dbReference type="InterPro" id="IPR051830">
    <property type="entry name" value="NOTCH_homolog"/>
</dbReference>
<dbReference type="GO" id="GO:0007219">
    <property type="term" value="P:Notch signaling pathway"/>
    <property type="evidence" value="ECO:0007669"/>
    <property type="project" value="InterPro"/>
</dbReference>
<evidence type="ECO:0000256" key="6">
    <source>
        <dbReference type="ARBA" id="ARBA00022989"/>
    </source>
</evidence>
<dbReference type="GO" id="GO:0005509">
    <property type="term" value="F:calcium ion binding"/>
    <property type="evidence" value="ECO:0007669"/>
    <property type="project" value="InterPro"/>
</dbReference>
<dbReference type="GO" id="GO:0032502">
    <property type="term" value="P:developmental process"/>
    <property type="evidence" value="ECO:0007669"/>
    <property type="project" value="UniProtKB-ARBA"/>
</dbReference>
<feature type="disulfide bond" evidence="10">
    <location>
        <begin position="314"/>
        <end position="323"/>
    </location>
</feature>
<dbReference type="SMART" id="SM00181">
    <property type="entry name" value="EGF"/>
    <property type="match status" value="6"/>
</dbReference>
<dbReference type="PROSITE" id="PS51051">
    <property type="entry name" value="DSL"/>
    <property type="match status" value="1"/>
</dbReference>
<evidence type="ECO:0000256" key="10">
    <source>
        <dbReference type="PROSITE-ProRule" id="PRU00076"/>
    </source>
</evidence>
<dbReference type="Proteomes" id="UP000472272">
    <property type="component" value="Chromosome 8"/>
</dbReference>
<keyword evidence="8 10" id="KW-1015">Disulfide bond</keyword>
<feature type="disulfide bond" evidence="10">
    <location>
        <begin position="352"/>
        <end position="361"/>
    </location>
</feature>
<comment type="subcellular location">
    <subcellularLocation>
        <location evidence="1 12">Membrane</location>
        <topology evidence="1 12">Single-pass type I membrane protein</topology>
    </subcellularLocation>
</comment>
<evidence type="ECO:0000256" key="11">
    <source>
        <dbReference type="PROSITE-ProRule" id="PRU00377"/>
    </source>
</evidence>
<sequence>ENEKYFAQRRLALLLLTASELWMQPIFWAAGTFELQIRFARNEKGVLADGRCCRGGLDPPCPVAQQCHAFFRVCLKEYQLRALPGGPCVLGAATTPVLGGNVFSTTHQKKSDHAGRVVIPFDFAWPRSYSLVLEAWDAANASDVTSQGKELLSHLGEPDLWHHGRSTSLEYRVRVRCQEHYYGPACNFLCRPRDDFFGHHSCDAAGNKVCLDGWTGDECKRAICRPGCHETHGTCEEPGECRCHYGWTGQLCDECILFPGCVHGSCTEPWKCDCETNWGGILCDKDLNYCGSHRPCKNGGTCANNEPNEYECLCPDGFYGRNCEEEVTDCLSQPCSHGGTCKDLPDGFKCLCTPQWTGKTCQIGEDFFSSLSPLPPLPLCSQQVKGGRHLCTCREGFTGAECETELSTCGGAPCLHGGQCQETENKTFLCNCPPGLSGSRCEVLRGVWGFCGARSKHQTKTLQFLKRITGQGCRDSAAPISFINLGIVSHEALKAEHDPLCLHRIAEMEGTPRVIQSNPLQCRNLN</sequence>
<keyword evidence="12" id="KW-0732">Signal</keyword>
<dbReference type="Pfam" id="PF01414">
    <property type="entry name" value="DSL"/>
    <property type="match status" value="1"/>
</dbReference>
<evidence type="ECO:0000256" key="8">
    <source>
        <dbReference type="ARBA" id="ARBA00023157"/>
    </source>
</evidence>
<dbReference type="SUPFAM" id="SSF57196">
    <property type="entry name" value="EGF/Laminin"/>
    <property type="match status" value="1"/>
</dbReference>
<feature type="disulfide bond" evidence="10">
    <location>
        <begin position="243"/>
        <end position="252"/>
    </location>
</feature>
<feature type="domain" description="EGF-like" evidence="13">
    <location>
        <begin position="215"/>
        <end position="253"/>
    </location>
</feature>
<evidence type="ECO:0000256" key="4">
    <source>
        <dbReference type="ARBA" id="ARBA00022692"/>
    </source>
</evidence>
<evidence type="ECO:0000256" key="2">
    <source>
        <dbReference type="ARBA" id="ARBA00022473"/>
    </source>
</evidence>
<dbReference type="PANTHER" id="PTHR24033:SF151">
    <property type="entry name" value="NOTCH 2"/>
    <property type="match status" value="1"/>
</dbReference>
<evidence type="ECO:0000256" key="12">
    <source>
        <dbReference type="RuleBase" id="RU280815"/>
    </source>
</evidence>
<feature type="disulfide bond" evidence="10">
    <location>
        <begin position="432"/>
        <end position="441"/>
    </location>
</feature>
<evidence type="ECO:0000256" key="7">
    <source>
        <dbReference type="ARBA" id="ARBA00023136"/>
    </source>
</evidence>
<dbReference type="PROSITE" id="PS00022">
    <property type="entry name" value="EGF_1"/>
    <property type="match status" value="5"/>
</dbReference>
<evidence type="ECO:0000256" key="9">
    <source>
        <dbReference type="ARBA" id="ARBA00023180"/>
    </source>
</evidence>
<evidence type="ECO:0000259" key="13">
    <source>
        <dbReference type="PROSITE" id="PS50026"/>
    </source>
</evidence>
<dbReference type="SUPFAM" id="SSF57184">
    <property type="entry name" value="Growth factor receptor domain"/>
    <property type="match status" value="1"/>
</dbReference>
<reference evidence="15" key="3">
    <citation type="submission" date="2025-09" db="UniProtKB">
        <authorList>
            <consortium name="Ensembl"/>
        </authorList>
    </citation>
    <scope>IDENTIFICATION</scope>
</reference>
<accession>A0A670IN67</accession>
<reference evidence="15 16" key="1">
    <citation type="journal article" date="2019" name="Proc. Natl. Acad. Sci. U.S.A.">
        <title>Regulatory changes in pterin and carotenoid genes underlie balanced color polymorphisms in the wall lizard.</title>
        <authorList>
            <person name="Andrade P."/>
            <person name="Pinho C."/>
            <person name="Perez I de Lanuza G."/>
            <person name="Afonso S."/>
            <person name="Brejcha J."/>
            <person name="Rubin C.J."/>
            <person name="Wallerman O."/>
            <person name="Pereira P."/>
            <person name="Sabatino S.J."/>
            <person name="Bellati A."/>
            <person name="Pellitteri-Rosa D."/>
            <person name="Bosakova Z."/>
            <person name="Bunikis I."/>
            <person name="Carretero M.A."/>
            <person name="Feiner N."/>
            <person name="Marsik P."/>
            <person name="Pauperio F."/>
            <person name="Salvi D."/>
            <person name="Soler L."/>
            <person name="While G.M."/>
            <person name="Uller T."/>
            <person name="Font E."/>
            <person name="Andersson L."/>
            <person name="Carneiro M."/>
        </authorList>
    </citation>
    <scope>NUCLEOTIDE SEQUENCE</scope>
</reference>
<dbReference type="GO" id="GO:0016020">
    <property type="term" value="C:membrane"/>
    <property type="evidence" value="ECO:0007669"/>
    <property type="project" value="UniProtKB-SubCell"/>
</dbReference>
<dbReference type="PROSITE" id="PS00010">
    <property type="entry name" value="ASX_HYDROXYL"/>
    <property type="match status" value="1"/>
</dbReference>
<dbReference type="FunFam" id="2.10.25.10:FF:000007">
    <property type="entry name" value="Delta-like protein"/>
    <property type="match status" value="1"/>
</dbReference>
<dbReference type="PANTHER" id="PTHR24033">
    <property type="entry name" value="EGF-LIKE DOMAIN-CONTAINING PROTEIN"/>
    <property type="match status" value="1"/>
</dbReference>
<dbReference type="FunFam" id="2.10.25.140:FF:000001">
    <property type="entry name" value="Delta-like protein"/>
    <property type="match status" value="1"/>
</dbReference>
<dbReference type="Pfam" id="PF07657">
    <property type="entry name" value="MNNL"/>
    <property type="match status" value="1"/>
</dbReference>
<dbReference type="InterPro" id="IPR009030">
    <property type="entry name" value="Growth_fac_rcpt_cys_sf"/>
</dbReference>
<reference evidence="15" key="2">
    <citation type="submission" date="2025-08" db="UniProtKB">
        <authorList>
            <consortium name="Ensembl"/>
        </authorList>
    </citation>
    <scope>IDENTIFICATION</scope>
</reference>
<evidence type="ECO:0000313" key="16">
    <source>
        <dbReference type="Proteomes" id="UP000472272"/>
    </source>
</evidence>
<keyword evidence="4 12" id="KW-0812">Transmembrane</keyword>
<protein>
    <recommendedName>
        <fullName evidence="12">Delta-like protein</fullName>
    </recommendedName>
</protein>
<keyword evidence="5 12" id="KW-0677">Repeat</keyword>
<feature type="disulfide bond" evidence="10">
    <location>
        <begin position="224"/>
        <end position="241"/>
    </location>
</feature>
<feature type="domain" description="EGF-like" evidence="13">
    <location>
        <begin position="405"/>
        <end position="442"/>
    </location>
</feature>
<keyword evidence="3 10" id="KW-0245">EGF-like domain</keyword>
<dbReference type="FunFam" id="2.10.25.10:FF:000294">
    <property type="entry name" value="Delta-like protein"/>
    <property type="match status" value="1"/>
</dbReference>
<dbReference type="InterPro" id="IPR001774">
    <property type="entry name" value="DSL"/>
</dbReference>
<keyword evidence="9" id="KW-0325">Glycoprotein</keyword>
<dbReference type="PROSITE" id="PS50026">
    <property type="entry name" value="EGF_3"/>
    <property type="match status" value="4"/>
</dbReference>
<evidence type="ECO:0000313" key="15">
    <source>
        <dbReference type="Ensembl" id="ENSPMRP00000012979.1"/>
    </source>
</evidence>
<proteinExistence type="predicted"/>
<keyword evidence="7 12" id="KW-0472">Membrane</keyword>